<keyword evidence="4" id="KW-0408">Iron</keyword>
<dbReference type="GO" id="GO:0005737">
    <property type="term" value="C:cytoplasm"/>
    <property type="evidence" value="ECO:0007669"/>
    <property type="project" value="UniProtKB-SubCell"/>
</dbReference>
<dbReference type="Pfam" id="PF04405">
    <property type="entry name" value="ScdA_N"/>
    <property type="match status" value="1"/>
</dbReference>
<evidence type="ECO:0000256" key="1">
    <source>
        <dbReference type="ARBA" id="ARBA00004496"/>
    </source>
</evidence>
<dbReference type="NCBIfam" id="TIGR03652">
    <property type="entry name" value="FeS_repair_RIC"/>
    <property type="match status" value="1"/>
</dbReference>
<comment type="caution">
    <text evidence="6">The sequence shown here is derived from an EMBL/GenBank/DDBJ whole genome shotgun (WGS) entry which is preliminary data.</text>
</comment>
<dbReference type="PANTHER" id="PTHR36438">
    <property type="entry name" value="IRON-SULFUR CLUSTER REPAIR PROTEIN YTFE"/>
    <property type="match status" value="1"/>
</dbReference>
<comment type="subcellular location">
    <subcellularLocation>
        <location evidence="1">Cytoplasm</location>
    </subcellularLocation>
</comment>
<proteinExistence type="predicted"/>
<dbReference type="GO" id="GO:0046872">
    <property type="term" value="F:metal ion binding"/>
    <property type="evidence" value="ECO:0007669"/>
    <property type="project" value="UniProtKB-KW"/>
</dbReference>
<feature type="domain" description="Hemerythrin-like" evidence="5">
    <location>
        <begin position="85"/>
        <end position="231"/>
    </location>
</feature>
<dbReference type="InterPro" id="IPR019903">
    <property type="entry name" value="RIC_family"/>
</dbReference>
<dbReference type="Pfam" id="PF01814">
    <property type="entry name" value="Hemerythrin"/>
    <property type="match status" value="1"/>
</dbReference>
<dbReference type="EMBL" id="QKTX01000014">
    <property type="protein sequence ID" value="PZV79659.1"/>
    <property type="molecule type" value="Genomic_DNA"/>
</dbReference>
<gene>
    <name evidence="6" type="ORF">CLV31_11492</name>
</gene>
<dbReference type="RefSeq" id="WP_111394263.1">
    <property type="nucleotide sequence ID" value="NZ_QKTX01000014.1"/>
</dbReference>
<evidence type="ECO:0000313" key="7">
    <source>
        <dbReference type="Proteomes" id="UP000248917"/>
    </source>
</evidence>
<reference evidence="6 7" key="1">
    <citation type="submission" date="2018-06" db="EMBL/GenBank/DDBJ databases">
        <title>Genomic Encyclopedia of Archaeal and Bacterial Type Strains, Phase II (KMG-II): from individual species to whole genera.</title>
        <authorList>
            <person name="Goeker M."/>
        </authorList>
    </citation>
    <scope>NUCLEOTIDE SEQUENCE [LARGE SCALE GENOMIC DNA]</scope>
    <source>
        <strain evidence="6 7">T4</strain>
    </source>
</reference>
<dbReference type="Proteomes" id="UP000248917">
    <property type="component" value="Unassembled WGS sequence"/>
</dbReference>
<evidence type="ECO:0000256" key="3">
    <source>
        <dbReference type="ARBA" id="ARBA00022723"/>
    </source>
</evidence>
<evidence type="ECO:0000256" key="2">
    <source>
        <dbReference type="ARBA" id="ARBA00022490"/>
    </source>
</evidence>
<dbReference type="InterPro" id="IPR012312">
    <property type="entry name" value="Hemerythrin-like"/>
</dbReference>
<evidence type="ECO:0000313" key="6">
    <source>
        <dbReference type="EMBL" id="PZV79659.1"/>
    </source>
</evidence>
<keyword evidence="2" id="KW-0963">Cytoplasm</keyword>
<sequence length="242" mass="28341">MENIAQLPIREIVSKDYRAALVFRTFGIDFCCKGDQTIQEACTRKKADPHLLLEKLIEAFTSPSEDHFDYQSWPLSLLANYIENKHHAMIRERIPLIRKFLKRVVKVHGAHEPNLKKIKSLFEDSSEDLQRHLEQEELIIFPFIRKISTDEERKRLLLSPSFQQIRELIYELMADHEQEGACLEEIRQLSNDYTPPAYACNTYKVAFALLEEFDVSMQKHMHLERNILFPEAISLEVAANLN</sequence>
<name>A0A326RMK1_9BACT</name>
<protein>
    <submittedName>
        <fullName evidence="6">Regulator of cell morphogenesis and NO signaling</fullName>
    </submittedName>
</protein>
<dbReference type="OrthoDB" id="9797132at2"/>
<evidence type="ECO:0000259" key="5">
    <source>
        <dbReference type="Pfam" id="PF01814"/>
    </source>
</evidence>
<dbReference type="AlphaFoldDB" id="A0A326RMK1"/>
<keyword evidence="3" id="KW-0479">Metal-binding</keyword>
<keyword evidence="7" id="KW-1185">Reference proteome</keyword>
<accession>A0A326RMK1</accession>
<dbReference type="PANTHER" id="PTHR36438:SF1">
    <property type="entry name" value="IRON-SULFUR CLUSTER REPAIR PROTEIN YTFE"/>
    <property type="match status" value="1"/>
</dbReference>
<organism evidence="6 7">
    <name type="scientific">Algoriphagus aquaeductus</name>
    <dbReference type="NCBI Taxonomy" id="475299"/>
    <lineage>
        <taxon>Bacteria</taxon>
        <taxon>Pseudomonadati</taxon>
        <taxon>Bacteroidota</taxon>
        <taxon>Cytophagia</taxon>
        <taxon>Cytophagales</taxon>
        <taxon>Cyclobacteriaceae</taxon>
        <taxon>Algoriphagus</taxon>
    </lineage>
</organism>
<evidence type="ECO:0000256" key="4">
    <source>
        <dbReference type="ARBA" id="ARBA00023004"/>
    </source>
</evidence>
<dbReference type="Gene3D" id="1.20.120.520">
    <property type="entry name" value="nmb1532 protein domain like"/>
    <property type="match status" value="1"/>
</dbReference>